<feature type="domain" description="TonB-dependent receptor plug" evidence="4">
    <location>
        <begin position="215"/>
        <end position="298"/>
    </location>
</feature>
<evidence type="ECO:0000256" key="3">
    <source>
        <dbReference type="ARBA" id="ARBA00023237"/>
    </source>
</evidence>
<dbReference type="RefSeq" id="WP_168739873.1">
    <property type="nucleotide sequence ID" value="NZ_JABAHZ010000003.1"/>
</dbReference>
<keyword evidence="2" id="KW-0472">Membrane</keyword>
<keyword evidence="3" id="KW-0998">Cell outer membrane</keyword>
<protein>
    <submittedName>
        <fullName evidence="6">TonB-dependent receptor</fullName>
    </submittedName>
</protein>
<dbReference type="Proteomes" id="UP000552864">
    <property type="component" value="Unassembled WGS sequence"/>
</dbReference>
<evidence type="ECO:0000256" key="1">
    <source>
        <dbReference type="ARBA" id="ARBA00004442"/>
    </source>
</evidence>
<dbReference type="Gene3D" id="2.60.40.1120">
    <property type="entry name" value="Carboxypeptidase-like, regulatory domain"/>
    <property type="match status" value="1"/>
</dbReference>
<comment type="subcellular location">
    <subcellularLocation>
        <location evidence="1">Cell outer membrane</location>
    </subcellularLocation>
</comment>
<dbReference type="InterPro" id="IPR041700">
    <property type="entry name" value="OMP_b-brl_3"/>
</dbReference>
<dbReference type="EMBL" id="JABAHZ010000003">
    <property type="protein sequence ID" value="NLR80205.1"/>
    <property type="molecule type" value="Genomic_DNA"/>
</dbReference>
<name>A0A847SLY0_9BACT</name>
<dbReference type="InterPro" id="IPR036942">
    <property type="entry name" value="Beta-barrel_TonB_sf"/>
</dbReference>
<dbReference type="AlphaFoldDB" id="A0A847SLY0"/>
<proteinExistence type="predicted"/>
<evidence type="ECO:0000313" key="7">
    <source>
        <dbReference type="Proteomes" id="UP000552864"/>
    </source>
</evidence>
<dbReference type="InterPro" id="IPR037066">
    <property type="entry name" value="Plug_dom_sf"/>
</dbReference>
<organism evidence="6 7">
    <name type="scientific">Chitinophaga eiseniae</name>
    <dbReference type="NCBI Taxonomy" id="634771"/>
    <lineage>
        <taxon>Bacteria</taxon>
        <taxon>Pseudomonadati</taxon>
        <taxon>Bacteroidota</taxon>
        <taxon>Chitinophagia</taxon>
        <taxon>Chitinophagales</taxon>
        <taxon>Chitinophagaceae</taxon>
        <taxon>Chitinophaga</taxon>
    </lineage>
</organism>
<evidence type="ECO:0000259" key="5">
    <source>
        <dbReference type="Pfam" id="PF14905"/>
    </source>
</evidence>
<feature type="domain" description="Outer membrane protein beta-barrel" evidence="5">
    <location>
        <begin position="638"/>
        <end position="1003"/>
    </location>
</feature>
<dbReference type="Pfam" id="PF14905">
    <property type="entry name" value="OMP_b-brl_3"/>
    <property type="match status" value="1"/>
</dbReference>
<dbReference type="Gene3D" id="2.40.170.20">
    <property type="entry name" value="TonB-dependent receptor, beta-barrel domain"/>
    <property type="match status" value="1"/>
</dbReference>
<comment type="caution">
    <text evidence="6">The sequence shown here is derived from an EMBL/GenBank/DDBJ whole genome shotgun (WGS) entry which is preliminary data.</text>
</comment>
<evidence type="ECO:0000256" key="2">
    <source>
        <dbReference type="ARBA" id="ARBA00023136"/>
    </source>
</evidence>
<dbReference type="PANTHER" id="PTHR40980:SF4">
    <property type="entry name" value="TONB-DEPENDENT RECEPTOR-LIKE BETA-BARREL DOMAIN-CONTAINING PROTEIN"/>
    <property type="match status" value="1"/>
</dbReference>
<dbReference type="InterPro" id="IPR008969">
    <property type="entry name" value="CarboxyPept-like_regulatory"/>
</dbReference>
<sequence>MNKKQMLLYLLVLVCTAGVYAQSPGKMKLSIRFAAMRTDAAMQQLKEACPVNIVYDGRSLNLQQWAIQARSFNQVPLTEVLDFLLQHTSVGYKEAGGAIVLYQKKQGHESSITGRIIDEQNNEPIIGATVRIDNLGITAGIDGAFTLKVPAGKYTVEISSVGYDRKRITDFEVKDHVELNTTLKRAKGQLQVVTVTAAANKEGVAALYARQKNSAALSDGISAEQIARTPDKNIGEVLKRVSGVAMVDNKNVVVRGLSERYNGSMLNGQLMPSTELNRKQFSFDIIPSNLVDNVVVYKTITPDMSAEFGGGLVTVNTAAIPSENFLSVSAGGSFNDKTTGRDFKGLLIGNKQYGGGIPGDRKLMGRTDWKSRSDIEAAFSPASFSNNWALYNYTPNPSQNYQVAGGRVIPFKNGQKLGLMASLTYRNTWQTQDVRMSRGGYEGKDSTSGEWAAFHGQRYGFTTNLGALAGIGYSTARHKISWQTLFLRTLDQQLIFGTGRNEPVGDAVGYFDLFTQTSLWQQQLKGEHLLTRNGITLRWNGSFTTLDKQRPDNHVMNANYLNSGKDSPFELVDFSIKDAQGAEGDGALRTWSRAFEKNYNWNIDLITPFRFNIKALNFQNSLKVGYAGWNKDRLFWVLNTGSGYNTGQYQPLTEYFEPTLHPDGKHISYDEFGDDLHKTASLHAGYVMMDNRIGNKLRLVWGIRAEYYNLNGVNQVLDSLFAGINKGRGGNNKFDYSELKNREPNLNFFPSANLTYNLNSGMNLRLAYSKSIIRPDLREMSFFREYDFELGGTYLSVTPVRSTLLHHYDFRYEWYPGPGEVISVSFFYKKLNYPMEIYKQGDNRIYELRNNRSADNKGIEAEVRKSLAFTKVSVLRNITLYGNFTWLDAKVVPMSVNYNLLDPTNPLKIQPVETTGPEENRPQTGASNYIVNAGVYYDARPVSLSFSYNYVSNRMFRPALYYRESLFERPLEGLDAQLSIKLLKQKMQLRINASNLLNSRSLVYRNFYVDPAIGAGTKTPSTKQLLYQKGDLIDYEASPGRTFSTTISYNF</sequence>
<dbReference type="InterPro" id="IPR012910">
    <property type="entry name" value="Plug_dom"/>
</dbReference>
<gene>
    <name evidence="6" type="ORF">HGH91_16360</name>
</gene>
<dbReference type="SUPFAM" id="SSF56935">
    <property type="entry name" value="Porins"/>
    <property type="match status" value="1"/>
</dbReference>
<keyword evidence="7" id="KW-1185">Reference proteome</keyword>
<evidence type="ECO:0000313" key="6">
    <source>
        <dbReference type="EMBL" id="NLR80205.1"/>
    </source>
</evidence>
<dbReference type="SUPFAM" id="SSF49464">
    <property type="entry name" value="Carboxypeptidase regulatory domain-like"/>
    <property type="match status" value="1"/>
</dbReference>
<evidence type="ECO:0000259" key="4">
    <source>
        <dbReference type="Pfam" id="PF07715"/>
    </source>
</evidence>
<dbReference type="Pfam" id="PF07715">
    <property type="entry name" value="Plug"/>
    <property type="match status" value="1"/>
</dbReference>
<dbReference type="PANTHER" id="PTHR40980">
    <property type="entry name" value="PLUG DOMAIN-CONTAINING PROTEIN"/>
    <property type="match status" value="1"/>
</dbReference>
<dbReference type="Pfam" id="PF13715">
    <property type="entry name" value="CarbopepD_reg_2"/>
    <property type="match status" value="1"/>
</dbReference>
<accession>A0A847SLY0</accession>
<dbReference type="Gene3D" id="2.170.130.10">
    <property type="entry name" value="TonB-dependent receptor, plug domain"/>
    <property type="match status" value="1"/>
</dbReference>
<keyword evidence="6" id="KW-0675">Receptor</keyword>
<dbReference type="GO" id="GO:0009279">
    <property type="term" value="C:cell outer membrane"/>
    <property type="evidence" value="ECO:0007669"/>
    <property type="project" value="UniProtKB-SubCell"/>
</dbReference>
<reference evidence="6 7" key="1">
    <citation type="submission" date="2020-04" db="EMBL/GenBank/DDBJ databases">
        <authorList>
            <person name="Yin C."/>
        </authorList>
    </citation>
    <scope>NUCLEOTIDE SEQUENCE [LARGE SCALE GENOMIC DNA]</scope>
    <source>
        <strain evidence="6 7">Ak56</strain>
    </source>
</reference>